<reference evidence="2" key="1">
    <citation type="submission" date="2024-06" db="EMBL/GenBank/DDBJ databases">
        <title>Genome Sequence of an extremely halophilic archaeon isolated from Permian era halite, Salado Formation, Carlsbad, New Mexico: Halobacterium sp. strain NMX12-1.</title>
        <authorList>
            <person name="Sotoa L."/>
            <person name="DasSarma P."/>
            <person name="Anton B.P."/>
            <person name="Vincze T."/>
            <person name="Verma I."/>
            <person name="Eralp B."/>
            <person name="Powers D.W."/>
            <person name="Dozier B.L."/>
            <person name="Roberts R.J."/>
            <person name="DasSarma S."/>
        </authorList>
    </citation>
    <scope>NUCLEOTIDE SEQUENCE</scope>
    <source>
        <strain evidence="2">NMX12-1</strain>
    </source>
</reference>
<dbReference type="AlphaFoldDB" id="A0AAU8CDQ6"/>
<sequence>MSGNRLAGDDGSESRSKADERAETRLSGTLLQRFETFRDDHGVSEAQLLRDALDDYLPEAETSEYVVPRDPDLRDAYTTLASPDKKRYMSVEKVENILTSTSHPNTPKDLIREDVIEPLDDGGLLNVGGGMVVVDPLTRKEDAFGADETEDDGRDTAPADAVEEASEQMDALEAAEPEAAD</sequence>
<proteinExistence type="predicted"/>
<feature type="region of interest" description="Disordered" evidence="1">
    <location>
        <begin position="139"/>
        <end position="181"/>
    </location>
</feature>
<protein>
    <recommendedName>
        <fullName evidence="3">CopG family transcriptional regulator</fullName>
    </recommendedName>
</protein>
<dbReference type="KEGG" id="hanx:ABSL23_02365"/>
<name>A0AAU8CDQ6_9EURY</name>
<dbReference type="EMBL" id="CP159204">
    <property type="protein sequence ID" value="XCF16873.1"/>
    <property type="molecule type" value="Genomic_DNA"/>
</dbReference>
<feature type="region of interest" description="Disordered" evidence="1">
    <location>
        <begin position="1"/>
        <end position="25"/>
    </location>
</feature>
<accession>A0AAU8CDQ6</accession>
<organism evidence="2">
    <name type="scientific">Halobacterium sp. NMX12-1</name>
    <dbReference type="NCBI Taxonomy" id="3166650"/>
    <lineage>
        <taxon>Archaea</taxon>
        <taxon>Methanobacteriati</taxon>
        <taxon>Methanobacteriota</taxon>
        <taxon>Stenosarchaea group</taxon>
        <taxon>Halobacteria</taxon>
        <taxon>Halobacteriales</taxon>
        <taxon>Halobacteriaceae</taxon>
        <taxon>Halobacterium</taxon>
    </lineage>
</organism>
<evidence type="ECO:0000256" key="1">
    <source>
        <dbReference type="SAM" id="MobiDB-lite"/>
    </source>
</evidence>
<feature type="compositionally biased region" description="Acidic residues" evidence="1">
    <location>
        <begin position="144"/>
        <end position="153"/>
    </location>
</feature>
<dbReference type="GeneID" id="91107956"/>
<evidence type="ECO:0000313" key="2">
    <source>
        <dbReference type="EMBL" id="XCF16873.1"/>
    </source>
</evidence>
<gene>
    <name evidence="2" type="ORF">ABSL23_02365</name>
</gene>
<evidence type="ECO:0008006" key="3">
    <source>
        <dbReference type="Google" id="ProtNLM"/>
    </source>
</evidence>
<dbReference type="RefSeq" id="WP_353634618.1">
    <property type="nucleotide sequence ID" value="NZ_CP159204.1"/>
</dbReference>
<feature type="compositionally biased region" description="Basic and acidic residues" evidence="1">
    <location>
        <begin position="12"/>
        <end position="24"/>
    </location>
</feature>